<dbReference type="PROSITE" id="PS00163">
    <property type="entry name" value="FUMARATE_LYASES"/>
    <property type="match status" value="1"/>
</dbReference>
<keyword evidence="4 7" id="KW-0055">Arginine biosynthesis</keyword>
<feature type="domain" description="Fumarate lyase N-terminal" evidence="8">
    <location>
        <begin position="6"/>
        <end position="300"/>
    </location>
</feature>
<evidence type="ECO:0000256" key="2">
    <source>
        <dbReference type="ARBA" id="ARBA00012338"/>
    </source>
</evidence>
<evidence type="ECO:0000313" key="13">
    <source>
        <dbReference type="Proteomes" id="UP001431572"/>
    </source>
</evidence>
<dbReference type="Gene3D" id="1.10.40.30">
    <property type="entry name" value="Fumarase/aspartase (C-terminal domain)"/>
    <property type="match status" value="1"/>
</dbReference>
<dbReference type="SUPFAM" id="SSF48557">
    <property type="entry name" value="L-aspartase-like"/>
    <property type="match status" value="1"/>
</dbReference>
<dbReference type="AlphaFoldDB" id="A0A8T7M340"/>
<dbReference type="PANTHER" id="PTHR43814">
    <property type="entry name" value="ARGININOSUCCINATE LYASE"/>
    <property type="match status" value="1"/>
</dbReference>
<dbReference type="EC" id="4.3.2.1" evidence="2 7"/>
<name>A0A8T7M340_9CHLR</name>
<dbReference type="FunFam" id="1.10.40.30:FF:000001">
    <property type="entry name" value="Argininosuccinate lyase"/>
    <property type="match status" value="1"/>
</dbReference>
<dbReference type="EMBL" id="CP128399">
    <property type="protein sequence ID" value="WJW67817.1"/>
    <property type="molecule type" value="Genomic_DNA"/>
</dbReference>
<reference evidence="10 12" key="1">
    <citation type="submission" date="2020-06" db="EMBL/GenBank/DDBJ databases">
        <title>Anoxygenic phototrophic Chloroflexota member uses a Type I reaction center.</title>
        <authorList>
            <person name="Tsuji J.M."/>
            <person name="Shaw N.A."/>
            <person name="Nagashima S."/>
            <person name="Venkiteswaran J."/>
            <person name="Schiff S.L."/>
            <person name="Hanada S."/>
            <person name="Tank M."/>
            <person name="Neufeld J.D."/>
        </authorList>
    </citation>
    <scope>NUCLEOTIDE SEQUENCE [LARGE SCALE GENOMIC DNA]</scope>
    <source>
        <strain evidence="10">L227-S17</strain>
    </source>
</reference>
<dbReference type="InterPro" id="IPR008948">
    <property type="entry name" value="L-Aspartase-like"/>
</dbReference>
<accession>A0A8T7M340</accession>
<evidence type="ECO:0000256" key="3">
    <source>
        <dbReference type="ARBA" id="ARBA00022490"/>
    </source>
</evidence>
<dbReference type="InterPro" id="IPR000362">
    <property type="entry name" value="Fumarate_lyase_fam"/>
</dbReference>
<dbReference type="Gene3D" id="1.20.200.10">
    <property type="entry name" value="Fumarase/aspartase (Central domain)"/>
    <property type="match status" value="1"/>
</dbReference>
<sequence length="471" mass="52243">MKLWGGRFGKEVDKTAEEFGASIPFDRNLYRQDIAGSIAHARMLAKQGIISPEDSNTIIAGLEKIRARIERGEFEFRLDREDIHMNIEAVLAEEIGSAAGRLHTGRSRNDQVALDVRLYTCSAIVTIVERIANLQETLLKLAQKWHGIIMPGYTHLQRAQPVLLSHHLLAYFEMLQRDAGRFYDCYTRTDVSPLGSGALAGVPYPLDREYVAEQLGMNAITRNSLDAVSDRDFVVETLSAAALCAVHLSRFAEEIVLWSSGEFGFIELDDAYSTGSSIMPQKKNPDMAELVRGKSGRMVGNLVSVLTMLKGLPLAYNKDMQEDKEPLFDSVETLVNSLTVFNGMIATMQVRAATLYRAAQGSFATATDIADYLVKKGIPFRQAHEVSGKLVKKCVEEGRTFADLKLEEYRAFASEFDEDILLITVESSLGSRKTTGGTAPEQVANALTAAENLLMETRDWLKEKSTGQDER</sequence>
<feature type="domain" description="Argininosuccinate lyase C-terminal" evidence="9">
    <location>
        <begin position="363"/>
        <end position="424"/>
    </location>
</feature>
<dbReference type="NCBIfam" id="TIGR00838">
    <property type="entry name" value="argH"/>
    <property type="match status" value="1"/>
</dbReference>
<dbReference type="Proteomes" id="UP001431572">
    <property type="component" value="Chromosome 1"/>
</dbReference>
<dbReference type="InterPro" id="IPR022761">
    <property type="entry name" value="Fumarate_lyase_N"/>
</dbReference>
<dbReference type="InterPro" id="IPR020557">
    <property type="entry name" value="Fumarate_lyase_CS"/>
</dbReference>
<proteinExistence type="inferred from homology"/>
<dbReference type="GO" id="GO:0042450">
    <property type="term" value="P:L-arginine biosynthetic process via ornithine"/>
    <property type="evidence" value="ECO:0007669"/>
    <property type="project" value="UniProtKB-UniRule"/>
</dbReference>
<dbReference type="GO" id="GO:0004056">
    <property type="term" value="F:argininosuccinate lyase activity"/>
    <property type="evidence" value="ECO:0007669"/>
    <property type="project" value="UniProtKB-UniRule"/>
</dbReference>
<comment type="pathway">
    <text evidence="1 7">Amino-acid biosynthesis; L-arginine biosynthesis; L-arginine from L-ornithine and carbamoyl phosphate: step 3/3.</text>
</comment>
<comment type="catalytic activity">
    <reaction evidence="7">
        <text>2-(N(omega)-L-arginino)succinate = fumarate + L-arginine</text>
        <dbReference type="Rhea" id="RHEA:24020"/>
        <dbReference type="ChEBI" id="CHEBI:29806"/>
        <dbReference type="ChEBI" id="CHEBI:32682"/>
        <dbReference type="ChEBI" id="CHEBI:57472"/>
        <dbReference type="EC" id="4.3.2.1"/>
    </reaction>
</comment>
<dbReference type="Pfam" id="PF14698">
    <property type="entry name" value="ASL_C2"/>
    <property type="match status" value="1"/>
</dbReference>
<dbReference type="EMBL" id="JACATZ010000001">
    <property type="protein sequence ID" value="NWJ45956.1"/>
    <property type="molecule type" value="Genomic_DNA"/>
</dbReference>
<protein>
    <recommendedName>
        <fullName evidence="2 7">Argininosuccinate lyase</fullName>
        <shortName evidence="7">ASAL</shortName>
        <ecNumber evidence="2 7">4.3.2.1</ecNumber>
    </recommendedName>
    <alternativeName>
        <fullName evidence="7">Arginosuccinase</fullName>
    </alternativeName>
</protein>
<dbReference type="RefSeq" id="WP_341469706.1">
    <property type="nucleotide sequence ID" value="NZ_CP128399.1"/>
</dbReference>
<dbReference type="InterPro" id="IPR029419">
    <property type="entry name" value="Arg_succ_lyase_C"/>
</dbReference>
<dbReference type="FunFam" id="1.20.200.10:FF:000002">
    <property type="entry name" value="Argininosuccinate lyase"/>
    <property type="match status" value="1"/>
</dbReference>
<evidence type="ECO:0000259" key="8">
    <source>
        <dbReference type="Pfam" id="PF00206"/>
    </source>
</evidence>
<dbReference type="Proteomes" id="UP000521676">
    <property type="component" value="Unassembled WGS sequence"/>
</dbReference>
<keyword evidence="5 7" id="KW-0028">Amino-acid biosynthesis</keyword>
<evidence type="ECO:0000256" key="5">
    <source>
        <dbReference type="ARBA" id="ARBA00022605"/>
    </source>
</evidence>
<dbReference type="FunFam" id="1.10.275.10:FF:000002">
    <property type="entry name" value="Argininosuccinate lyase"/>
    <property type="match status" value="1"/>
</dbReference>
<evidence type="ECO:0000256" key="7">
    <source>
        <dbReference type="HAMAP-Rule" id="MF_00006"/>
    </source>
</evidence>
<evidence type="ECO:0000313" key="11">
    <source>
        <dbReference type="EMBL" id="WJW67817.1"/>
    </source>
</evidence>
<dbReference type="Pfam" id="PF00206">
    <property type="entry name" value="Lyase_1"/>
    <property type="match status" value="1"/>
</dbReference>
<reference evidence="11" key="2">
    <citation type="journal article" date="2024" name="Nature">
        <title>Anoxygenic phototroph of the Chloroflexota uses a type I reaction centre.</title>
        <authorList>
            <person name="Tsuji J.M."/>
            <person name="Shaw N.A."/>
            <person name="Nagashima S."/>
            <person name="Venkiteswaran J.J."/>
            <person name="Schiff S.L."/>
            <person name="Watanabe T."/>
            <person name="Fukui M."/>
            <person name="Hanada S."/>
            <person name="Tank M."/>
            <person name="Neufeld J.D."/>
        </authorList>
    </citation>
    <scope>NUCLEOTIDE SEQUENCE</scope>
    <source>
        <strain evidence="11">L227-S17</strain>
    </source>
</reference>
<dbReference type="CDD" id="cd01359">
    <property type="entry name" value="Argininosuccinate_lyase"/>
    <property type="match status" value="1"/>
</dbReference>
<dbReference type="Gene3D" id="1.10.275.10">
    <property type="entry name" value="Fumarase/aspartase (N-terminal domain)"/>
    <property type="match status" value="1"/>
</dbReference>
<gene>
    <name evidence="7 10" type="primary">argH</name>
    <name evidence="10" type="ORF">HXX08_08775</name>
    <name evidence="11" type="ORF">OZ401_001099</name>
</gene>
<evidence type="ECO:0000313" key="10">
    <source>
        <dbReference type="EMBL" id="NWJ45956.1"/>
    </source>
</evidence>
<evidence type="ECO:0000313" key="12">
    <source>
        <dbReference type="Proteomes" id="UP000521676"/>
    </source>
</evidence>
<evidence type="ECO:0000259" key="9">
    <source>
        <dbReference type="Pfam" id="PF14698"/>
    </source>
</evidence>
<dbReference type="InterPro" id="IPR009049">
    <property type="entry name" value="Argininosuccinate_lyase"/>
</dbReference>
<keyword evidence="6 7" id="KW-0456">Lyase</keyword>
<dbReference type="PRINTS" id="PR00145">
    <property type="entry name" value="ARGSUCLYASE"/>
</dbReference>
<evidence type="ECO:0000256" key="6">
    <source>
        <dbReference type="ARBA" id="ARBA00023239"/>
    </source>
</evidence>
<comment type="similarity">
    <text evidence="7">Belongs to the lyase 1 family. Argininosuccinate lyase subfamily.</text>
</comment>
<keyword evidence="3 7" id="KW-0963">Cytoplasm</keyword>
<evidence type="ECO:0000256" key="4">
    <source>
        <dbReference type="ARBA" id="ARBA00022571"/>
    </source>
</evidence>
<comment type="subcellular location">
    <subcellularLocation>
        <location evidence="7">Cytoplasm</location>
    </subcellularLocation>
</comment>
<keyword evidence="13" id="KW-1185">Reference proteome</keyword>
<evidence type="ECO:0000256" key="1">
    <source>
        <dbReference type="ARBA" id="ARBA00004941"/>
    </source>
</evidence>
<dbReference type="GO" id="GO:0005829">
    <property type="term" value="C:cytosol"/>
    <property type="evidence" value="ECO:0007669"/>
    <property type="project" value="TreeGrafter"/>
</dbReference>
<dbReference type="InterPro" id="IPR024083">
    <property type="entry name" value="Fumarase/histidase_N"/>
</dbReference>
<dbReference type="HAMAP" id="MF_00006">
    <property type="entry name" value="Arg_succ_lyase"/>
    <property type="match status" value="1"/>
</dbReference>
<organism evidence="10 12">
    <name type="scientific">Candidatus Chlorohelix allophototropha</name>
    <dbReference type="NCBI Taxonomy" id="3003348"/>
    <lineage>
        <taxon>Bacteria</taxon>
        <taxon>Bacillati</taxon>
        <taxon>Chloroflexota</taxon>
        <taxon>Chloroflexia</taxon>
        <taxon>Candidatus Chloroheliales</taxon>
        <taxon>Candidatus Chloroheliaceae</taxon>
        <taxon>Candidatus Chlorohelix</taxon>
    </lineage>
</organism>
<dbReference type="PRINTS" id="PR00149">
    <property type="entry name" value="FUMRATELYASE"/>
</dbReference>
<dbReference type="PANTHER" id="PTHR43814:SF1">
    <property type="entry name" value="ARGININOSUCCINATE LYASE"/>
    <property type="match status" value="1"/>
</dbReference>